<reference evidence="2 3" key="1">
    <citation type="submission" date="2024-03" db="EMBL/GenBank/DDBJ databases">
        <title>Human intestinal bacterial collection.</title>
        <authorList>
            <person name="Pauvert C."/>
            <person name="Hitch T.C.A."/>
            <person name="Clavel T."/>
        </authorList>
    </citation>
    <scope>NUCLEOTIDE SEQUENCE [LARGE SCALE GENOMIC DNA]</scope>
    <source>
        <strain evidence="2 3">CLA-SR-H021</strain>
    </source>
</reference>
<dbReference type="RefSeq" id="WP_008717760.1">
    <property type="nucleotide sequence ID" value="NZ_JBBMFM010000017.1"/>
</dbReference>
<name>A0ABV1D2U4_9FIRM</name>
<accession>A0ABV1D2U4</accession>
<dbReference type="PANTHER" id="PTHR30344">
    <property type="entry name" value="6-PHOSPHOGLUCONOLACTONASE-RELATED"/>
    <property type="match status" value="1"/>
</dbReference>
<comment type="caution">
    <text evidence="2">The sequence shown here is derived from an EMBL/GenBank/DDBJ whole genome shotgun (WGS) entry which is preliminary data.</text>
</comment>
<sequence length="409" mass="44577">MTEKIYAYVGNWGFAPAPKGISIFQFNQETGAMALIETIRYDIAAGQLCLDAKNRILYAVNECGERRGEIGGGGYLLAFRINPETGGLTLINEKESLLPEPSYLCLDKSGKYLLTCHCADPWHVTKIKKNEDGTFQNEVLFDDTAIVMFRIREDGGIGDVCDVAITPGTGGNGPNSRKNVDPVTNHIQLVQVISRLHAVVQSPGGGMFVACDKGMDKLIAFKLDRNQEKIVITDEYVTEEVACFPRYGTFHPTLPVFYANNENLAQLNCFHYDEDAGKLELFCKVKLLSEEVGLIEGKPVGAQDILIHPDGRTLYVTLCGLNQIVVLSVGEDGIPAVKQNIPSGGNLPRGINISPDGRFLVSGNMVSGDITTFFIHENGMLESTGKLYKAVSPSAIQFFRAGMDDAAAQ</sequence>
<dbReference type="Pfam" id="PF10282">
    <property type="entry name" value="Lactonase"/>
    <property type="match status" value="1"/>
</dbReference>
<dbReference type="InterPro" id="IPR050282">
    <property type="entry name" value="Cycloisomerase_2"/>
</dbReference>
<comment type="similarity">
    <text evidence="1">Belongs to the cycloisomerase 2 family.</text>
</comment>
<dbReference type="PANTHER" id="PTHR30344:SF1">
    <property type="entry name" value="6-PHOSPHOGLUCONOLACTONASE"/>
    <property type="match status" value="1"/>
</dbReference>
<dbReference type="InterPro" id="IPR015943">
    <property type="entry name" value="WD40/YVTN_repeat-like_dom_sf"/>
</dbReference>
<protein>
    <submittedName>
        <fullName evidence="2">Beta-propeller fold lactonase family protein</fullName>
    </submittedName>
</protein>
<organism evidence="2 3">
    <name type="scientific">Enterocloster hominis</name>
    <name type="common">ex Hitch et al. 2024</name>
    <dbReference type="NCBI Taxonomy" id="1917870"/>
    <lineage>
        <taxon>Bacteria</taxon>
        <taxon>Bacillati</taxon>
        <taxon>Bacillota</taxon>
        <taxon>Clostridia</taxon>
        <taxon>Lachnospirales</taxon>
        <taxon>Lachnospiraceae</taxon>
        <taxon>Enterocloster</taxon>
    </lineage>
</organism>
<dbReference type="InterPro" id="IPR019405">
    <property type="entry name" value="Lactonase_7-beta_prop"/>
</dbReference>
<dbReference type="SUPFAM" id="SSF51004">
    <property type="entry name" value="C-terminal (heme d1) domain of cytochrome cd1-nitrite reductase"/>
    <property type="match status" value="1"/>
</dbReference>
<dbReference type="Proteomes" id="UP001454086">
    <property type="component" value="Unassembled WGS sequence"/>
</dbReference>
<evidence type="ECO:0000313" key="3">
    <source>
        <dbReference type="Proteomes" id="UP001454086"/>
    </source>
</evidence>
<evidence type="ECO:0000256" key="1">
    <source>
        <dbReference type="ARBA" id="ARBA00005564"/>
    </source>
</evidence>
<evidence type="ECO:0000313" key="2">
    <source>
        <dbReference type="EMBL" id="MEQ2424714.1"/>
    </source>
</evidence>
<proteinExistence type="inferred from homology"/>
<keyword evidence="3" id="KW-1185">Reference proteome</keyword>
<dbReference type="InterPro" id="IPR011048">
    <property type="entry name" value="Haem_d1_sf"/>
</dbReference>
<dbReference type="EMBL" id="JBBMFM010000017">
    <property type="protein sequence ID" value="MEQ2424714.1"/>
    <property type="molecule type" value="Genomic_DNA"/>
</dbReference>
<gene>
    <name evidence="2" type="ORF">WMQ36_06990</name>
</gene>
<dbReference type="Gene3D" id="2.130.10.10">
    <property type="entry name" value="YVTN repeat-like/Quinoprotein amine dehydrogenase"/>
    <property type="match status" value="1"/>
</dbReference>